<comment type="caution">
    <text evidence="3">The sequence shown here is derived from an EMBL/GenBank/DDBJ whole genome shotgun (WGS) entry which is preliminary data.</text>
</comment>
<keyword evidence="1" id="KW-0233">DNA recombination</keyword>
<keyword evidence="4" id="KW-1185">Reference proteome</keyword>
<dbReference type="SUPFAM" id="SSF56349">
    <property type="entry name" value="DNA breaking-rejoining enzymes"/>
    <property type="match status" value="1"/>
</dbReference>
<sequence>MRPVTMQSAPSIPTLQHVLERIEALEPGTQKRDLKSAVKTFCRAVGKHPAAVSVVPSEIRALRESVSPLAAGLSARRWANVCSGLTKAIELVRELVPSRNTTPLLPEWKALLDMLPSKYARKVSAGLRYLSGKGVIPTAVTVADLEEYCDAIVSNRMRRNAEKGADAFLWAWNRTAKTCPDWPQVTVPRQDKRDSYSYPLEYFPASFAADLEAYIGRLTKGIMFDDDDEDIDLGPLRPVRPATAQTRSRQLRAAASCLVHSGVPATDITSIAALVEVRNVKLILNFLMQRSGGMTSGGVAQMASLLAKIALHWVKVDAQHHAKLQRLAGRVAVQHSGMTAKNRERLRPFDDDSTVVEFVCLPDTIRKKVEQDKRPARLKARQAQMAAAIAILLVIPLRRNNLAAIDIHRHLVSNRNGVYLVIPEHETKNREPINFQIPAFALEIVKWYIVGYRPYLLDGESSSLFPGRGGQPKSPHTLAQQIKQTVWEFLGLEFNIHLFRHAAGKIFLDINPGNYEVVRQLLRHKSVNTTTSAYSGAETRKAGLLYAELLEGLRALHAPEASDRRKRA</sequence>
<organism evidence="3 4">
    <name type="scientific">Erythrobacter fulvus</name>
    <dbReference type="NCBI Taxonomy" id="2987523"/>
    <lineage>
        <taxon>Bacteria</taxon>
        <taxon>Pseudomonadati</taxon>
        <taxon>Pseudomonadota</taxon>
        <taxon>Alphaproteobacteria</taxon>
        <taxon>Sphingomonadales</taxon>
        <taxon>Erythrobacteraceae</taxon>
        <taxon>Erythrobacter/Porphyrobacter group</taxon>
        <taxon>Erythrobacter</taxon>
    </lineage>
</organism>
<protein>
    <submittedName>
        <fullName evidence="3">Site-specific integrase</fullName>
    </submittedName>
</protein>
<proteinExistence type="predicted"/>
<dbReference type="InterPro" id="IPR002104">
    <property type="entry name" value="Integrase_catalytic"/>
</dbReference>
<name>A0ABT5JTJ8_9SPHN</name>
<dbReference type="InterPro" id="IPR013762">
    <property type="entry name" value="Integrase-like_cat_sf"/>
</dbReference>
<evidence type="ECO:0000313" key="3">
    <source>
        <dbReference type="EMBL" id="MDC8755443.1"/>
    </source>
</evidence>
<dbReference type="Gene3D" id="1.10.443.10">
    <property type="entry name" value="Intergrase catalytic core"/>
    <property type="match status" value="1"/>
</dbReference>
<reference evidence="3 4" key="1">
    <citation type="submission" date="2022-10" db="EMBL/GenBank/DDBJ databases">
        <title>Erythrobacter sp. sf7 Genome sequencing.</title>
        <authorList>
            <person name="Park S."/>
        </authorList>
    </citation>
    <scope>NUCLEOTIDE SEQUENCE [LARGE SCALE GENOMIC DNA]</scope>
    <source>
        <strain evidence="4">sf7</strain>
    </source>
</reference>
<evidence type="ECO:0000313" key="4">
    <source>
        <dbReference type="Proteomes" id="UP001216558"/>
    </source>
</evidence>
<dbReference type="EMBL" id="JAQQXQ010000010">
    <property type="protein sequence ID" value="MDC8755443.1"/>
    <property type="molecule type" value="Genomic_DNA"/>
</dbReference>
<dbReference type="PROSITE" id="PS51898">
    <property type="entry name" value="TYR_RECOMBINASE"/>
    <property type="match status" value="1"/>
</dbReference>
<feature type="domain" description="Tyr recombinase" evidence="2">
    <location>
        <begin position="360"/>
        <end position="549"/>
    </location>
</feature>
<dbReference type="CDD" id="cd00397">
    <property type="entry name" value="DNA_BRE_C"/>
    <property type="match status" value="1"/>
</dbReference>
<evidence type="ECO:0000256" key="1">
    <source>
        <dbReference type="ARBA" id="ARBA00023172"/>
    </source>
</evidence>
<gene>
    <name evidence="3" type="ORF">OIK40_12405</name>
</gene>
<dbReference type="Proteomes" id="UP001216558">
    <property type="component" value="Unassembled WGS sequence"/>
</dbReference>
<evidence type="ECO:0000259" key="2">
    <source>
        <dbReference type="PROSITE" id="PS51898"/>
    </source>
</evidence>
<dbReference type="InterPro" id="IPR011010">
    <property type="entry name" value="DNA_brk_join_enz"/>
</dbReference>
<accession>A0ABT5JTJ8</accession>